<feature type="transmembrane region" description="Helical" evidence="1">
    <location>
        <begin position="44"/>
        <end position="68"/>
    </location>
</feature>
<feature type="transmembrane region" description="Helical" evidence="1">
    <location>
        <begin position="12"/>
        <end position="38"/>
    </location>
</feature>
<name>A0A518K2Z0_9BACT</name>
<feature type="transmembrane region" description="Helical" evidence="1">
    <location>
        <begin position="80"/>
        <end position="103"/>
    </location>
</feature>
<feature type="transmembrane region" description="Helical" evidence="1">
    <location>
        <begin position="202"/>
        <end position="222"/>
    </location>
</feature>
<feature type="transmembrane region" description="Helical" evidence="1">
    <location>
        <begin position="329"/>
        <end position="348"/>
    </location>
</feature>
<keyword evidence="1" id="KW-0472">Membrane</keyword>
<dbReference type="Gene3D" id="1.20.1250.20">
    <property type="entry name" value="MFS general substrate transporter like domains"/>
    <property type="match status" value="1"/>
</dbReference>
<feature type="transmembrane region" description="Helical" evidence="1">
    <location>
        <begin position="162"/>
        <end position="182"/>
    </location>
</feature>
<feature type="transmembrane region" description="Helical" evidence="1">
    <location>
        <begin position="243"/>
        <end position="264"/>
    </location>
</feature>
<proteinExistence type="predicted"/>
<dbReference type="SUPFAM" id="SSF103473">
    <property type="entry name" value="MFS general substrate transporter"/>
    <property type="match status" value="1"/>
</dbReference>
<sequence>MPIPRSRRCDVLLTYANGLVWSLGNGLVSTTLVTYLALDLGASGVAIAWLLAAPRFAGALRVAAPALVAAGARIGWGRKAFCLGCFAASGVVLALVPTVAWGYDDVDGPGKQGLRIAALVAAWCVYHLLEYVGGVALWSWIGDLYPRRLRSRLLGGRERWLTLGRVIGIGVSVSLAALWHVALPASSRWAPLAASASVGTALMVLALVPLAFVTALASRPSARPAAPWRTLREALRERPYRRLLIYSCWFGFANGVTSTAQAIYPRAIGIPYEQLQAYRVGMWSGQSAIAPWCGRMVARFGAKRVMLPAQLVVATGPLWFFLATPDRPWLIGVAFATWIAYAAINVGLDTLKLGLADPKNNAPYLAVYYATSDIINGLTTLAGGLLYDTLKRADSNAMRVFGGLFLAGFACRLLAAPLIAKLVEQPAQAEESPASS</sequence>
<dbReference type="EMBL" id="CP036349">
    <property type="protein sequence ID" value="QDV72162.1"/>
    <property type="molecule type" value="Genomic_DNA"/>
</dbReference>
<feature type="transmembrane region" description="Helical" evidence="1">
    <location>
        <begin position="305"/>
        <end position="322"/>
    </location>
</feature>
<dbReference type="InterPro" id="IPR052528">
    <property type="entry name" value="Sugar_transport-like"/>
</dbReference>
<organism evidence="2 3">
    <name type="scientific">Botrimarina mediterranea</name>
    <dbReference type="NCBI Taxonomy" id="2528022"/>
    <lineage>
        <taxon>Bacteria</taxon>
        <taxon>Pseudomonadati</taxon>
        <taxon>Planctomycetota</taxon>
        <taxon>Planctomycetia</taxon>
        <taxon>Pirellulales</taxon>
        <taxon>Lacipirellulaceae</taxon>
        <taxon>Botrimarina</taxon>
    </lineage>
</organism>
<reference evidence="2 3" key="1">
    <citation type="submission" date="2019-02" db="EMBL/GenBank/DDBJ databases">
        <title>Deep-cultivation of Planctomycetes and their phenomic and genomic characterization uncovers novel biology.</title>
        <authorList>
            <person name="Wiegand S."/>
            <person name="Jogler M."/>
            <person name="Boedeker C."/>
            <person name="Pinto D."/>
            <person name="Vollmers J."/>
            <person name="Rivas-Marin E."/>
            <person name="Kohn T."/>
            <person name="Peeters S.H."/>
            <person name="Heuer A."/>
            <person name="Rast P."/>
            <person name="Oberbeckmann S."/>
            <person name="Bunk B."/>
            <person name="Jeske O."/>
            <person name="Meyerdierks A."/>
            <person name="Storesund J.E."/>
            <person name="Kallscheuer N."/>
            <person name="Luecker S."/>
            <person name="Lage O.M."/>
            <person name="Pohl T."/>
            <person name="Merkel B.J."/>
            <person name="Hornburger P."/>
            <person name="Mueller R.-W."/>
            <person name="Bruemmer F."/>
            <person name="Labrenz M."/>
            <person name="Spormann A.M."/>
            <person name="Op den Camp H."/>
            <person name="Overmann J."/>
            <person name="Amann R."/>
            <person name="Jetten M.S.M."/>
            <person name="Mascher T."/>
            <person name="Medema M.H."/>
            <person name="Devos D.P."/>
            <person name="Kaster A.-K."/>
            <person name="Ovreas L."/>
            <person name="Rohde M."/>
            <person name="Galperin M.Y."/>
            <person name="Jogler C."/>
        </authorList>
    </citation>
    <scope>NUCLEOTIDE SEQUENCE [LARGE SCALE GENOMIC DNA]</scope>
    <source>
        <strain evidence="2 3">Spa11</strain>
    </source>
</reference>
<keyword evidence="1" id="KW-1133">Transmembrane helix</keyword>
<feature type="transmembrane region" description="Helical" evidence="1">
    <location>
        <begin position="115"/>
        <end position="141"/>
    </location>
</feature>
<dbReference type="RefSeq" id="WP_197529664.1">
    <property type="nucleotide sequence ID" value="NZ_CP036349.1"/>
</dbReference>
<dbReference type="PANTHER" id="PTHR23526">
    <property type="entry name" value="INTEGRAL MEMBRANE TRANSPORT PROTEIN-RELATED"/>
    <property type="match status" value="1"/>
</dbReference>
<accession>A0A518K2Z0</accession>
<evidence type="ECO:0000313" key="2">
    <source>
        <dbReference type="EMBL" id="QDV72162.1"/>
    </source>
</evidence>
<evidence type="ECO:0000313" key="3">
    <source>
        <dbReference type="Proteomes" id="UP000316426"/>
    </source>
</evidence>
<keyword evidence="3" id="KW-1185">Reference proteome</keyword>
<dbReference type="KEGG" id="bmei:Spa11_03340"/>
<gene>
    <name evidence="2" type="ORF">Spa11_03340</name>
</gene>
<feature type="transmembrane region" description="Helical" evidence="1">
    <location>
        <begin position="368"/>
        <end position="388"/>
    </location>
</feature>
<dbReference type="PANTHER" id="PTHR23526:SF2">
    <property type="entry name" value="MAJOR FACILITATOR SUPERFAMILY (MFS) PROFILE DOMAIN-CONTAINING PROTEIN"/>
    <property type="match status" value="1"/>
</dbReference>
<protein>
    <submittedName>
        <fullName evidence="2">Major Facilitator Superfamily protein</fullName>
    </submittedName>
</protein>
<dbReference type="InterPro" id="IPR036259">
    <property type="entry name" value="MFS_trans_sf"/>
</dbReference>
<dbReference type="Proteomes" id="UP000316426">
    <property type="component" value="Chromosome"/>
</dbReference>
<keyword evidence="1" id="KW-0812">Transmembrane</keyword>
<dbReference type="AlphaFoldDB" id="A0A518K2Z0"/>
<evidence type="ECO:0000256" key="1">
    <source>
        <dbReference type="SAM" id="Phobius"/>
    </source>
</evidence>
<feature type="transmembrane region" description="Helical" evidence="1">
    <location>
        <begin position="400"/>
        <end position="420"/>
    </location>
</feature>